<evidence type="ECO:0000256" key="1">
    <source>
        <dbReference type="ARBA" id="ARBA00005879"/>
    </source>
</evidence>
<proteinExistence type="inferred from homology"/>
<dbReference type="InterPro" id="IPR035996">
    <property type="entry name" value="4pyrrol_Methylase_sf"/>
</dbReference>
<evidence type="ECO:0000256" key="5">
    <source>
        <dbReference type="ARBA" id="ARBA00022691"/>
    </source>
</evidence>
<reference evidence="10 11" key="1">
    <citation type="submission" date="2019-07" db="EMBL/GenBank/DDBJ databases">
        <title>Whole genome shotgun sequence of Reyranella soli NBRC 108950.</title>
        <authorList>
            <person name="Hosoyama A."/>
            <person name="Uohara A."/>
            <person name="Ohji S."/>
            <person name="Ichikawa N."/>
        </authorList>
    </citation>
    <scope>NUCLEOTIDE SEQUENCE [LARGE SCALE GENOMIC DNA]</scope>
    <source>
        <strain evidence="10 11">NBRC 108950</strain>
    </source>
</reference>
<feature type="domain" description="Tetrapyrrole methylase" evidence="9">
    <location>
        <begin position="9"/>
        <end position="219"/>
    </location>
</feature>
<dbReference type="SUPFAM" id="SSF53790">
    <property type="entry name" value="Tetrapyrrole methylase"/>
    <property type="match status" value="1"/>
</dbReference>
<dbReference type="GO" id="GO:0032259">
    <property type="term" value="P:methylation"/>
    <property type="evidence" value="ECO:0007669"/>
    <property type="project" value="UniProtKB-KW"/>
</dbReference>
<dbReference type="UniPathway" id="UPA00262">
    <property type="reaction ID" value="UER00211"/>
</dbReference>
<evidence type="ECO:0000256" key="3">
    <source>
        <dbReference type="ARBA" id="ARBA00022603"/>
    </source>
</evidence>
<dbReference type="PROSITE" id="PS00840">
    <property type="entry name" value="SUMT_2"/>
    <property type="match status" value="1"/>
</dbReference>
<dbReference type="NCBIfam" id="NF004790">
    <property type="entry name" value="PRK06136.1"/>
    <property type="match status" value="1"/>
</dbReference>
<keyword evidence="11" id="KW-1185">Reference proteome</keyword>
<dbReference type="Gene3D" id="3.30.950.10">
    <property type="entry name" value="Methyltransferase, Cobalt-precorrin-4 Transmethylase, Domain 2"/>
    <property type="match status" value="1"/>
</dbReference>
<evidence type="ECO:0000256" key="2">
    <source>
        <dbReference type="ARBA" id="ARBA00012162"/>
    </source>
</evidence>
<dbReference type="InterPro" id="IPR014776">
    <property type="entry name" value="4pyrrole_Mease_sub2"/>
</dbReference>
<dbReference type="CDD" id="cd11642">
    <property type="entry name" value="SUMT"/>
    <property type="match status" value="1"/>
</dbReference>
<evidence type="ECO:0000256" key="8">
    <source>
        <dbReference type="RuleBase" id="RU003960"/>
    </source>
</evidence>
<evidence type="ECO:0000313" key="11">
    <source>
        <dbReference type="Proteomes" id="UP000321058"/>
    </source>
</evidence>
<dbReference type="FunFam" id="3.40.1010.10:FF:000001">
    <property type="entry name" value="Siroheme synthase"/>
    <property type="match status" value="1"/>
</dbReference>
<dbReference type="Gene3D" id="3.40.1010.10">
    <property type="entry name" value="Cobalt-precorrin-4 Transmethylase, Domain 1"/>
    <property type="match status" value="1"/>
</dbReference>
<dbReference type="Proteomes" id="UP000321058">
    <property type="component" value="Unassembled WGS sequence"/>
</dbReference>
<dbReference type="InterPro" id="IPR050161">
    <property type="entry name" value="Siro_Cobalamin_biosynth"/>
</dbReference>
<dbReference type="Pfam" id="PF00590">
    <property type="entry name" value="TP_methylase"/>
    <property type="match status" value="1"/>
</dbReference>
<dbReference type="AlphaFoldDB" id="A0A512N696"/>
<evidence type="ECO:0000256" key="6">
    <source>
        <dbReference type="ARBA" id="ARBA00023244"/>
    </source>
</evidence>
<gene>
    <name evidence="10" type="ORF">RSO01_16540</name>
</gene>
<keyword evidence="3 8" id="KW-0489">Methyltransferase</keyword>
<comment type="pathway">
    <text evidence="7">Porphyrin-containing compound metabolism; siroheme biosynthesis; precorrin-2 from uroporphyrinogen III: step 1/1.</text>
</comment>
<dbReference type="PANTHER" id="PTHR45790:SF3">
    <property type="entry name" value="S-ADENOSYL-L-METHIONINE-DEPENDENT UROPORPHYRINOGEN III METHYLTRANSFERASE, CHLOROPLASTIC"/>
    <property type="match status" value="1"/>
</dbReference>
<evidence type="ECO:0000256" key="4">
    <source>
        <dbReference type="ARBA" id="ARBA00022679"/>
    </source>
</evidence>
<dbReference type="GO" id="GO:0004851">
    <property type="term" value="F:uroporphyrin-III C-methyltransferase activity"/>
    <property type="evidence" value="ECO:0007669"/>
    <property type="project" value="UniProtKB-EC"/>
</dbReference>
<organism evidence="10 11">
    <name type="scientific">Reyranella soli</name>
    <dbReference type="NCBI Taxonomy" id="1230389"/>
    <lineage>
        <taxon>Bacteria</taxon>
        <taxon>Pseudomonadati</taxon>
        <taxon>Pseudomonadota</taxon>
        <taxon>Alphaproteobacteria</taxon>
        <taxon>Hyphomicrobiales</taxon>
        <taxon>Reyranellaceae</taxon>
        <taxon>Reyranella</taxon>
    </lineage>
</organism>
<dbReference type="OrthoDB" id="9815856at2"/>
<name>A0A512N696_9HYPH</name>
<comment type="caution">
    <text evidence="10">The sequence shown here is derived from an EMBL/GenBank/DDBJ whole genome shotgun (WGS) entry which is preliminary data.</text>
</comment>
<evidence type="ECO:0000313" key="10">
    <source>
        <dbReference type="EMBL" id="GEP54488.1"/>
    </source>
</evidence>
<dbReference type="GO" id="GO:0019354">
    <property type="term" value="P:siroheme biosynthetic process"/>
    <property type="evidence" value="ECO:0007669"/>
    <property type="project" value="UniProtKB-UniPathway"/>
</dbReference>
<sequence length="254" mass="26425">MPDFPAGEVWLAGAGPGDPRLLTVLALHAIGQADDIVYDALVDRRVLDLRRDGAELISAGKRGGRPSSQQGDINDVLIERARAGRRVLRLKGGDPFVFGRGWDEASALTEAGIRFRIIPGLTAGLAGAALAGIPATSRDTNHAVVLAAGHRAEDGGSAADWAALAKLGQPIVLYMPMSQLAEITASLQLGGLSSDTPAALIQSAATDQERVVDSTLGNLVDDAARHGIGSPSIVVIGATAGLRRHLLGSMVRWR</sequence>
<keyword evidence="6" id="KW-0627">Porphyrin biosynthesis</keyword>
<dbReference type="InterPro" id="IPR003043">
    <property type="entry name" value="Uropor_MeTrfase_CS"/>
</dbReference>
<dbReference type="InterPro" id="IPR014777">
    <property type="entry name" value="4pyrrole_Mease_sub1"/>
</dbReference>
<dbReference type="EMBL" id="BKAJ01000031">
    <property type="protein sequence ID" value="GEP54488.1"/>
    <property type="molecule type" value="Genomic_DNA"/>
</dbReference>
<dbReference type="InterPro" id="IPR006366">
    <property type="entry name" value="CobA/CysG_C"/>
</dbReference>
<evidence type="ECO:0000259" key="9">
    <source>
        <dbReference type="Pfam" id="PF00590"/>
    </source>
</evidence>
<accession>A0A512N696</accession>
<keyword evidence="4 8" id="KW-0808">Transferase</keyword>
<comment type="similarity">
    <text evidence="1 8">Belongs to the precorrin methyltransferase family.</text>
</comment>
<dbReference type="NCBIfam" id="TIGR01469">
    <property type="entry name" value="cobA_cysG_Cterm"/>
    <property type="match status" value="1"/>
</dbReference>
<evidence type="ECO:0000256" key="7">
    <source>
        <dbReference type="ARBA" id="ARBA00025705"/>
    </source>
</evidence>
<dbReference type="InterPro" id="IPR000878">
    <property type="entry name" value="4pyrrol_Mease"/>
</dbReference>
<dbReference type="PANTHER" id="PTHR45790">
    <property type="entry name" value="SIROHEME SYNTHASE-RELATED"/>
    <property type="match status" value="1"/>
</dbReference>
<keyword evidence="5" id="KW-0949">S-adenosyl-L-methionine</keyword>
<dbReference type="EC" id="2.1.1.107" evidence="2"/>
<dbReference type="RefSeq" id="WP_147148083.1">
    <property type="nucleotide sequence ID" value="NZ_BKAJ01000031.1"/>
</dbReference>
<protein>
    <recommendedName>
        <fullName evidence="2">uroporphyrinogen-III C-methyltransferase</fullName>
        <ecNumber evidence="2">2.1.1.107</ecNumber>
    </recommendedName>
</protein>